<dbReference type="Proteomes" id="UP000749559">
    <property type="component" value="Unassembled WGS sequence"/>
</dbReference>
<evidence type="ECO:0000313" key="2">
    <source>
        <dbReference type="Proteomes" id="UP000749559"/>
    </source>
</evidence>
<name>A0A8S4N5Q8_OWEFU</name>
<evidence type="ECO:0000313" key="1">
    <source>
        <dbReference type="EMBL" id="CAH1776328.1"/>
    </source>
</evidence>
<organism evidence="1 2">
    <name type="scientific">Owenia fusiformis</name>
    <name type="common">Polychaete worm</name>
    <dbReference type="NCBI Taxonomy" id="6347"/>
    <lineage>
        <taxon>Eukaryota</taxon>
        <taxon>Metazoa</taxon>
        <taxon>Spiralia</taxon>
        <taxon>Lophotrochozoa</taxon>
        <taxon>Annelida</taxon>
        <taxon>Polychaeta</taxon>
        <taxon>Sedentaria</taxon>
        <taxon>Canalipalpata</taxon>
        <taxon>Sabellida</taxon>
        <taxon>Oweniida</taxon>
        <taxon>Oweniidae</taxon>
        <taxon>Owenia</taxon>
    </lineage>
</organism>
<evidence type="ECO:0008006" key="3">
    <source>
        <dbReference type="Google" id="ProtNLM"/>
    </source>
</evidence>
<keyword evidence="2" id="KW-1185">Reference proteome</keyword>
<accession>A0A8S4N5Q8</accession>
<dbReference type="EMBL" id="CAIIXF020000002">
    <property type="protein sequence ID" value="CAH1776328.1"/>
    <property type="molecule type" value="Genomic_DNA"/>
</dbReference>
<comment type="caution">
    <text evidence="1">The sequence shown here is derived from an EMBL/GenBank/DDBJ whole genome shotgun (WGS) entry which is preliminary data.</text>
</comment>
<protein>
    <recommendedName>
        <fullName evidence="3">C2H2-type domain-containing protein</fullName>
    </recommendedName>
</protein>
<gene>
    <name evidence="1" type="ORF">OFUS_LOCUS3511</name>
</gene>
<feature type="non-terminal residue" evidence="1">
    <location>
        <position position="119"/>
    </location>
</feature>
<feature type="non-terminal residue" evidence="1">
    <location>
        <position position="1"/>
    </location>
</feature>
<dbReference type="AlphaFoldDB" id="A0A8S4N5Q8"/>
<reference evidence="1" key="1">
    <citation type="submission" date="2022-03" db="EMBL/GenBank/DDBJ databases">
        <authorList>
            <person name="Martin C."/>
        </authorList>
    </citation>
    <scope>NUCLEOTIDE SEQUENCE</scope>
</reference>
<sequence length="119" mass="13710">QNLATYFNRKALFGNLTEVKHIFIIPDIVSACNDPDGVWLKSINSDKQKNIVAHNVLEQPIELEKPDNDVLPKIIKSVANDKQVFACSACNFKTEKMWTAYRHKHTHSKRYVCHNCGKW</sequence>
<proteinExistence type="predicted"/>